<name>A0AAE0D2E7_COLKA</name>
<dbReference type="Proteomes" id="UP001281614">
    <property type="component" value="Unassembled WGS sequence"/>
</dbReference>
<feature type="region of interest" description="Disordered" evidence="1">
    <location>
        <begin position="152"/>
        <end position="198"/>
    </location>
</feature>
<evidence type="ECO:0000256" key="1">
    <source>
        <dbReference type="SAM" id="MobiDB-lite"/>
    </source>
</evidence>
<feature type="compositionally biased region" description="Low complexity" evidence="1">
    <location>
        <begin position="17"/>
        <end position="29"/>
    </location>
</feature>
<dbReference type="AlphaFoldDB" id="A0AAE0D2E7"/>
<reference evidence="2" key="1">
    <citation type="submission" date="2023-02" db="EMBL/GenBank/DDBJ databases">
        <title>Colletotrichum kahawae CIFC_Que2 genome sequencing and assembly.</title>
        <authorList>
            <person name="Baroncelli R."/>
        </authorList>
    </citation>
    <scope>NUCLEOTIDE SEQUENCE</scope>
    <source>
        <strain evidence="2">CIFC_Que2</strain>
    </source>
</reference>
<comment type="caution">
    <text evidence="2">The sequence shown here is derived from an EMBL/GenBank/DDBJ whole genome shotgun (WGS) entry which is preliminary data.</text>
</comment>
<feature type="compositionally biased region" description="Low complexity" evidence="1">
    <location>
        <begin position="180"/>
        <end position="194"/>
    </location>
</feature>
<evidence type="ECO:0000313" key="2">
    <source>
        <dbReference type="EMBL" id="KAK2741952.1"/>
    </source>
</evidence>
<dbReference type="EMBL" id="VYYT01000333">
    <property type="protein sequence ID" value="KAK2741952.1"/>
    <property type="molecule type" value="Genomic_DNA"/>
</dbReference>
<organism evidence="2 3">
    <name type="scientific">Colletotrichum kahawae</name>
    <name type="common">Coffee berry disease fungus</name>
    <dbReference type="NCBI Taxonomy" id="34407"/>
    <lineage>
        <taxon>Eukaryota</taxon>
        <taxon>Fungi</taxon>
        <taxon>Dikarya</taxon>
        <taxon>Ascomycota</taxon>
        <taxon>Pezizomycotina</taxon>
        <taxon>Sordariomycetes</taxon>
        <taxon>Hypocreomycetidae</taxon>
        <taxon>Glomerellales</taxon>
        <taxon>Glomerellaceae</taxon>
        <taxon>Colletotrichum</taxon>
        <taxon>Colletotrichum gloeosporioides species complex</taxon>
    </lineage>
</organism>
<keyword evidence="3" id="KW-1185">Reference proteome</keyword>
<feature type="region of interest" description="Disordered" evidence="1">
    <location>
        <begin position="1"/>
        <end position="33"/>
    </location>
</feature>
<accession>A0AAE0D2E7</accession>
<protein>
    <submittedName>
        <fullName evidence="2">Uncharacterized protein</fullName>
    </submittedName>
</protein>
<gene>
    <name evidence="2" type="ORF">CKAH01_01379</name>
</gene>
<sequence>MAYFPPSKRGPGFRTISAASYSSSSTSSDESVDIPEDLNSKEFLVFAGFSEEKAAAIFQRWCNRGDRDELLYHDAIAFIKTKAEELDAVDEDDDWRAALINMGLSSRLILRILDPRFKKVRLTGCACSWALDTIQESFSFLEHLDGAVEKRKKNNAIERTDSPDGTKNPRPALRPQNRRTTGTSSSSSSHPTPTVFVDTAPTEVDGRSIFMKGGSETRFSRAVKADGSLSVFHLQSEAPTDFHPKEPTYIYLTKDREVAELYARYVEERCEGVKGVILQIAIPNDLVSDAREIFGNDWQELIWNSRNTSIFEDTLRILSPSIRHYESYDVLVSNLCTTSTHRIARMTSQSEIEAFRLSNGTKASQHVIQTQTRQLEIARQSTGFIWIIPYRASQIQGYRR</sequence>
<proteinExistence type="predicted"/>
<evidence type="ECO:0000313" key="3">
    <source>
        <dbReference type="Proteomes" id="UP001281614"/>
    </source>
</evidence>
<feature type="compositionally biased region" description="Basic and acidic residues" evidence="1">
    <location>
        <begin position="152"/>
        <end position="164"/>
    </location>
</feature>